<comment type="caution">
    <text evidence="3">The sequence shown here is derived from an EMBL/GenBank/DDBJ whole genome shotgun (WGS) entry which is preliminary data.</text>
</comment>
<evidence type="ECO:0000256" key="1">
    <source>
        <dbReference type="SAM" id="MobiDB-lite"/>
    </source>
</evidence>
<gene>
    <name evidence="3" type="ORF">ACFPBZ_26905</name>
</gene>
<accession>A0ABV9YSX4</accession>
<sequence length="254" mass="27482">MQLVPGPRQVLREARMLTSTPRGLLALGRIWGLPGVRVDHREEAGDPVTDAPPPLPSPGPRDQTLRDGHGPMLHRVFTVHVPDARLGPRELVAVLVADINAAMIPGAARFDRTTGTGHALDVDDEYVVRIPGPWDGPVRVVDRTDEVRRSSFRLATLTGHVEAGQIEFAAEGAGDEEGGDRALQFTITTWARAGDVVADLMYNRLRVAKNLQFQLWVHCCVRAAELSGGTAGDGVEVVTRTVPWTDELAAAFGQ</sequence>
<dbReference type="RefSeq" id="WP_378039192.1">
    <property type="nucleotide sequence ID" value="NZ_JBHSIV010000049.1"/>
</dbReference>
<evidence type="ECO:0000313" key="4">
    <source>
        <dbReference type="Proteomes" id="UP001595947"/>
    </source>
</evidence>
<dbReference type="InterPro" id="IPR018960">
    <property type="entry name" value="DUF1990"/>
</dbReference>
<feature type="region of interest" description="Disordered" evidence="1">
    <location>
        <begin position="43"/>
        <end position="66"/>
    </location>
</feature>
<keyword evidence="4" id="KW-1185">Reference proteome</keyword>
<organism evidence="3 4">
    <name type="scientific">Actinomycetospora atypica</name>
    <dbReference type="NCBI Taxonomy" id="1290095"/>
    <lineage>
        <taxon>Bacteria</taxon>
        <taxon>Bacillati</taxon>
        <taxon>Actinomycetota</taxon>
        <taxon>Actinomycetes</taxon>
        <taxon>Pseudonocardiales</taxon>
        <taxon>Pseudonocardiaceae</taxon>
        <taxon>Actinomycetospora</taxon>
    </lineage>
</organism>
<dbReference type="EMBL" id="JBHSIV010000049">
    <property type="protein sequence ID" value="MFC5065873.1"/>
    <property type="molecule type" value="Genomic_DNA"/>
</dbReference>
<proteinExistence type="predicted"/>
<feature type="compositionally biased region" description="Pro residues" evidence="1">
    <location>
        <begin position="50"/>
        <end position="59"/>
    </location>
</feature>
<protein>
    <submittedName>
        <fullName evidence="3">DUF1990 family protein</fullName>
    </submittedName>
</protein>
<reference evidence="4" key="1">
    <citation type="journal article" date="2019" name="Int. J. Syst. Evol. Microbiol.">
        <title>The Global Catalogue of Microorganisms (GCM) 10K type strain sequencing project: providing services to taxonomists for standard genome sequencing and annotation.</title>
        <authorList>
            <consortium name="The Broad Institute Genomics Platform"/>
            <consortium name="The Broad Institute Genome Sequencing Center for Infectious Disease"/>
            <person name="Wu L."/>
            <person name="Ma J."/>
        </authorList>
    </citation>
    <scope>NUCLEOTIDE SEQUENCE [LARGE SCALE GENOMIC DNA]</scope>
    <source>
        <strain evidence="4">CGMCC 4.7093</strain>
    </source>
</reference>
<feature type="domain" description="DUF1990" evidence="2">
    <location>
        <begin position="120"/>
        <end position="209"/>
    </location>
</feature>
<evidence type="ECO:0000313" key="3">
    <source>
        <dbReference type="EMBL" id="MFC5065873.1"/>
    </source>
</evidence>
<dbReference type="Pfam" id="PF09348">
    <property type="entry name" value="DUF1990"/>
    <property type="match status" value="1"/>
</dbReference>
<dbReference type="Proteomes" id="UP001595947">
    <property type="component" value="Unassembled WGS sequence"/>
</dbReference>
<evidence type="ECO:0000259" key="2">
    <source>
        <dbReference type="Pfam" id="PF09348"/>
    </source>
</evidence>
<name>A0ABV9YSX4_9PSEU</name>